<evidence type="ECO:0000313" key="3">
    <source>
        <dbReference type="Proteomes" id="UP001324380"/>
    </source>
</evidence>
<keyword evidence="3" id="KW-1185">Reference proteome</keyword>
<dbReference type="RefSeq" id="WP_321565228.1">
    <property type="nucleotide sequence ID" value="NZ_CP139558.1"/>
</dbReference>
<reference evidence="2 3" key="1">
    <citation type="submission" date="2023-11" db="EMBL/GenBank/DDBJ databases">
        <title>Analysis of the Genomes of Mucilaginibacter gossypii cycad 4 and M. sabulilitoris SNA2: microbes with the potential for plant growth promotion.</title>
        <authorList>
            <person name="Hirsch A.M."/>
            <person name="Humm E."/>
            <person name="Rubbi M."/>
            <person name="Del Vecchio G."/>
            <person name="Ha S.M."/>
            <person name="Pellegrini M."/>
            <person name="Gunsalus R.P."/>
        </authorList>
    </citation>
    <scope>NUCLEOTIDE SEQUENCE [LARGE SCALE GENOMIC DNA]</scope>
    <source>
        <strain evidence="2 3">SNA2</strain>
    </source>
</reference>
<dbReference type="Proteomes" id="UP001324380">
    <property type="component" value="Chromosome"/>
</dbReference>
<dbReference type="EMBL" id="CP139558">
    <property type="protein sequence ID" value="WPU96125.1"/>
    <property type="molecule type" value="Genomic_DNA"/>
</dbReference>
<gene>
    <name evidence="2" type="ORF">SNE25_11400</name>
</gene>
<feature type="signal peptide" evidence="1">
    <location>
        <begin position="1"/>
        <end position="19"/>
    </location>
</feature>
<organism evidence="2 3">
    <name type="scientific">Mucilaginibacter sabulilitoris</name>
    <dbReference type="NCBI Taxonomy" id="1173583"/>
    <lineage>
        <taxon>Bacteria</taxon>
        <taxon>Pseudomonadati</taxon>
        <taxon>Bacteroidota</taxon>
        <taxon>Sphingobacteriia</taxon>
        <taxon>Sphingobacteriales</taxon>
        <taxon>Sphingobacteriaceae</taxon>
        <taxon>Mucilaginibacter</taxon>
    </lineage>
</organism>
<evidence type="ECO:0000256" key="1">
    <source>
        <dbReference type="SAM" id="SignalP"/>
    </source>
</evidence>
<evidence type="ECO:0000313" key="2">
    <source>
        <dbReference type="EMBL" id="WPU96125.1"/>
    </source>
</evidence>
<name>A0ABZ0TXC6_9SPHI</name>
<feature type="chain" id="PRO_5047352981" evidence="1">
    <location>
        <begin position="20"/>
        <end position="132"/>
    </location>
</feature>
<proteinExistence type="predicted"/>
<sequence>MKKLLLITAASFCTLGAYAQTVTSYNATNELNCTEQVLTLKANIRSGWHLTSPHVGQAGTFKTSPDVVPLNPYGEKWSITDPILPVKLVKAFNMYMPPAESGSLTGKSTYTPYNYSKFFPLSKINVVSAVNM</sequence>
<keyword evidence="1" id="KW-0732">Signal</keyword>
<accession>A0ABZ0TXC6</accession>
<protein>
    <submittedName>
        <fullName evidence="2">Uncharacterized protein</fullName>
    </submittedName>
</protein>